<reference evidence="1 2" key="1">
    <citation type="journal article" date="2014" name="PLoS Genet.">
        <title>Phylogenetically driven sequencing of extremely halophilic archaea reveals strategies for static and dynamic osmo-response.</title>
        <authorList>
            <person name="Becker E.A."/>
            <person name="Seitzer P.M."/>
            <person name="Tritt A."/>
            <person name="Larsen D."/>
            <person name="Krusor M."/>
            <person name="Yao A.I."/>
            <person name="Wu D."/>
            <person name="Madern D."/>
            <person name="Eisen J.A."/>
            <person name="Darling A.E."/>
            <person name="Facciotti M.T."/>
        </authorList>
    </citation>
    <scope>NUCLEOTIDE SEQUENCE [LARGE SCALE GENOMIC DNA]</scope>
    <source>
        <strain evidence="1 2">JCM 10478</strain>
    </source>
</reference>
<proteinExistence type="predicted"/>
<gene>
    <name evidence="1" type="ORF">C489_12352</name>
</gene>
<dbReference type="PATRIC" id="fig|1227496.3.peg.2500"/>
<dbReference type="Proteomes" id="UP000011632">
    <property type="component" value="Unassembled WGS sequence"/>
</dbReference>
<comment type="caution">
    <text evidence="1">The sequence shown here is derived from an EMBL/GenBank/DDBJ whole genome shotgun (WGS) entry which is preliminary data.</text>
</comment>
<name>L9Y1S4_9EURY</name>
<sequence length="82" mass="9252">MTNIEIPPDADADRRRALVQEHLEIGDIVEVRSDERTEDHETDVTGELTSFEPGYLEIDGKPLDEGSVRYDEIHTVGKIEST</sequence>
<organism evidence="1 2">
    <name type="scientific">Natrinema versiforme JCM 10478</name>
    <dbReference type="NCBI Taxonomy" id="1227496"/>
    <lineage>
        <taxon>Archaea</taxon>
        <taxon>Methanobacteriati</taxon>
        <taxon>Methanobacteriota</taxon>
        <taxon>Stenosarchaea group</taxon>
        <taxon>Halobacteria</taxon>
        <taxon>Halobacteriales</taxon>
        <taxon>Natrialbaceae</taxon>
        <taxon>Natrinema</taxon>
    </lineage>
</organism>
<dbReference type="EMBL" id="AOID01000033">
    <property type="protein sequence ID" value="ELY66833.1"/>
    <property type="molecule type" value="Genomic_DNA"/>
</dbReference>
<evidence type="ECO:0000313" key="2">
    <source>
        <dbReference type="Proteomes" id="UP000011632"/>
    </source>
</evidence>
<evidence type="ECO:0000313" key="1">
    <source>
        <dbReference type="EMBL" id="ELY66833.1"/>
    </source>
</evidence>
<dbReference type="AlphaFoldDB" id="L9Y1S4"/>
<accession>L9Y1S4</accession>
<protein>
    <submittedName>
        <fullName evidence="1">Uncharacterized protein</fullName>
    </submittedName>
</protein>
<dbReference type="RefSeq" id="WP_006431562.1">
    <property type="nucleotide sequence ID" value="NZ_AOID01000033.1"/>
</dbReference>
<dbReference type="OrthoDB" id="155751at2157"/>
<keyword evidence="2" id="KW-1185">Reference proteome</keyword>